<dbReference type="RefSeq" id="WP_189572214.1">
    <property type="nucleotide sequence ID" value="NZ_BMXI01000015.1"/>
</dbReference>
<comment type="caution">
    <text evidence="4">The sequence shown here is derived from an EMBL/GenBank/DDBJ whole genome shotgun (WGS) entry which is preliminary data.</text>
</comment>
<dbReference type="HAMAP" id="MF_00108">
    <property type="entry name" value="IspD"/>
    <property type="match status" value="1"/>
</dbReference>
<dbReference type="EC" id="2.7.7.60" evidence="3"/>
<proteinExistence type="inferred from homology"/>
<comment type="pathway">
    <text evidence="3">Isoprenoid biosynthesis; isopentenyl diphosphate biosynthesis via DXP pathway; isopentenyl diphosphate from 1-deoxy-D-xylulose 5-phosphate: step 2/6.</text>
</comment>
<sequence length="228" mass="24205">MTTAIIVASGSSRRMGFDKLMAPLAGKPVLAHSLAAFDRCQEVGQIIVVTDEARFNSLDLSGLRNHVLHVDGGKERQDSVANGLAALSPDCDIVAIHDGARPLISTESILLALDAAAVHGSSALAHPITETLKRADGDDFVKDSVSREDLWAMETPQCFRVRLLQAAYLEVAKDGLHVTDEVSALQHLGHAIKLVSNPSPNPKVTFPSDLILAEQLLAAAALSSHPAK</sequence>
<reference evidence="4" key="2">
    <citation type="submission" date="2020-09" db="EMBL/GenBank/DDBJ databases">
        <authorList>
            <person name="Sun Q."/>
            <person name="Kim S."/>
        </authorList>
    </citation>
    <scope>NUCLEOTIDE SEQUENCE</scope>
    <source>
        <strain evidence="4">KCTC 12988</strain>
    </source>
</reference>
<dbReference type="NCBIfam" id="TIGR00453">
    <property type="entry name" value="ispD"/>
    <property type="match status" value="1"/>
</dbReference>
<comment type="similarity">
    <text evidence="3">Belongs to the IspD/TarI cytidylyltransferase family. IspD subfamily.</text>
</comment>
<gene>
    <name evidence="3 4" type="primary">ispD</name>
    <name evidence="4" type="ORF">GCM10007100_32300</name>
</gene>
<dbReference type="InterPro" id="IPR050088">
    <property type="entry name" value="IspD/TarI_cytidylyltransf_bact"/>
</dbReference>
<dbReference type="Pfam" id="PF01128">
    <property type="entry name" value="IspD"/>
    <property type="match status" value="1"/>
</dbReference>
<dbReference type="InterPro" id="IPR001228">
    <property type="entry name" value="IspD"/>
</dbReference>
<dbReference type="GO" id="GO:0019288">
    <property type="term" value="P:isopentenyl diphosphate biosynthetic process, methylerythritol 4-phosphate pathway"/>
    <property type="evidence" value="ECO:0007669"/>
    <property type="project" value="UniProtKB-UniRule"/>
</dbReference>
<dbReference type="GO" id="GO:0050518">
    <property type="term" value="F:2-C-methyl-D-erythritol 4-phosphate cytidylyltransferase activity"/>
    <property type="evidence" value="ECO:0007669"/>
    <property type="project" value="UniProtKB-UniRule"/>
</dbReference>
<dbReference type="Gene3D" id="3.90.550.10">
    <property type="entry name" value="Spore Coat Polysaccharide Biosynthesis Protein SpsA, Chain A"/>
    <property type="match status" value="1"/>
</dbReference>
<keyword evidence="1 3" id="KW-0808">Transferase</keyword>
<accession>A0A918WLH3</accession>
<comment type="function">
    <text evidence="3">Catalyzes the formation of 4-diphosphocytidyl-2-C-methyl-D-erythritol from CTP and 2-C-methyl-D-erythritol 4-phosphate (MEP).</text>
</comment>
<keyword evidence="2 3" id="KW-0548">Nucleotidyltransferase</keyword>
<dbReference type="FunFam" id="3.90.550.10:FF:000003">
    <property type="entry name" value="2-C-methyl-D-erythritol 4-phosphate cytidylyltransferase"/>
    <property type="match status" value="1"/>
</dbReference>
<feature type="site" description="Positions MEP for the nucleophilic attack" evidence="3">
    <location>
        <position position="147"/>
    </location>
</feature>
<feature type="site" description="Transition state stabilizer" evidence="3">
    <location>
        <position position="19"/>
    </location>
</feature>
<dbReference type="InterPro" id="IPR034683">
    <property type="entry name" value="IspD/TarI"/>
</dbReference>
<protein>
    <recommendedName>
        <fullName evidence="3">2-C-methyl-D-erythritol 4-phosphate cytidylyltransferase</fullName>
        <ecNumber evidence="3">2.7.7.60</ecNumber>
    </recommendedName>
    <alternativeName>
        <fullName evidence="3">4-diphosphocytidyl-2C-methyl-D-erythritol synthase</fullName>
    </alternativeName>
    <alternativeName>
        <fullName evidence="3">MEP cytidylyltransferase</fullName>
        <shortName evidence="3">MCT</shortName>
    </alternativeName>
</protein>
<keyword evidence="5" id="KW-1185">Reference proteome</keyword>
<name>A0A918WLH3_9BACT</name>
<dbReference type="CDD" id="cd02516">
    <property type="entry name" value="CDP-ME_synthetase"/>
    <property type="match status" value="1"/>
</dbReference>
<dbReference type="AlphaFoldDB" id="A0A918WLH3"/>
<evidence type="ECO:0000313" key="4">
    <source>
        <dbReference type="EMBL" id="GHC62425.1"/>
    </source>
</evidence>
<comment type="catalytic activity">
    <reaction evidence="3">
        <text>2-C-methyl-D-erythritol 4-phosphate + CTP + H(+) = 4-CDP-2-C-methyl-D-erythritol + diphosphate</text>
        <dbReference type="Rhea" id="RHEA:13429"/>
        <dbReference type="ChEBI" id="CHEBI:15378"/>
        <dbReference type="ChEBI" id="CHEBI:33019"/>
        <dbReference type="ChEBI" id="CHEBI:37563"/>
        <dbReference type="ChEBI" id="CHEBI:57823"/>
        <dbReference type="ChEBI" id="CHEBI:58262"/>
        <dbReference type="EC" id="2.7.7.60"/>
    </reaction>
</comment>
<organism evidence="4 5">
    <name type="scientific">Roseibacillus persicicus</name>
    <dbReference type="NCBI Taxonomy" id="454148"/>
    <lineage>
        <taxon>Bacteria</taxon>
        <taxon>Pseudomonadati</taxon>
        <taxon>Verrucomicrobiota</taxon>
        <taxon>Verrucomicrobiia</taxon>
        <taxon>Verrucomicrobiales</taxon>
        <taxon>Verrucomicrobiaceae</taxon>
        <taxon>Roseibacillus</taxon>
    </lineage>
</organism>
<dbReference type="Proteomes" id="UP000644507">
    <property type="component" value="Unassembled WGS sequence"/>
</dbReference>
<dbReference type="PANTHER" id="PTHR32125:SF4">
    <property type="entry name" value="2-C-METHYL-D-ERYTHRITOL 4-PHOSPHATE CYTIDYLYLTRANSFERASE, CHLOROPLASTIC"/>
    <property type="match status" value="1"/>
</dbReference>
<evidence type="ECO:0000256" key="3">
    <source>
        <dbReference type="HAMAP-Rule" id="MF_00108"/>
    </source>
</evidence>
<keyword evidence="3" id="KW-0414">Isoprene biosynthesis</keyword>
<evidence type="ECO:0000256" key="1">
    <source>
        <dbReference type="ARBA" id="ARBA00022679"/>
    </source>
</evidence>
<dbReference type="EMBL" id="BMXI01000015">
    <property type="protein sequence ID" value="GHC62425.1"/>
    <property type="molecule type" value="Genomic_DNA"/>
</dbReference>
<dbReference type="SUPFAM" id="SSF53448">
    <property type="entry name" value="Nucleotide-diphospho-sugar transferases"/>
    <property type="match status" value="1"/>
</dbReference>
<evidence type="ECO:0000313" key="5">
    <source>
        <dbReference type="Proteomes" id="UP000644507"/>
    </source>
</evidence>
<evidence type="ECO:0000256" key="2">
    <source>
        <dbReference type="ARBA" id="ARBA00022695"/>
    </source>
</evidence>
<reference evidence="4" key="1">
    <citation type="journal article" date="2014" name="Int. J. Syst. Evol. Microbiol.">
        <title>Complete genome sequence of Corynebacterium casei LMG S-19264T (=DSM 44701T), isolated from a smear-ripened cheese.</title>
        <authorList>
            <consortium name="US DOE Joint Genome Institute (JGI-PGF)"/>
            <person name="Walter F."/>
            <person name="Albersmeier A."/>
            <person name="Kalinowski J."/>
            <person name="Ruckert C."/>
        </authorList>
    </citation>
    <scope>NUCLEOTIDE SEQUENCE</scope>
    <source>
        <strain evidence="4">KCTC 12988</strain>
    </source>
</reference>
<feature type="site" description="Transition state stabilizer" evidence="3">
    <location>
        <position position="14"/>
    </location>
</feature>
<dbReference type="InterPro" id="IPR029044">
    <property type="entry name" value="Nucleotide-diphossugar_trans"/>
</dbReference>
<feature type="site" description="Positions MEP for the nucleophilic attack" evidence="3">
    <location>
        <position position="203"/>
    </location>
</feature>
<dbReference type="PANTHER" id="PTHR32125">
    <property type="entry name" value="2-C-METHYL-D-ERYTHRITOL 4-PHOSPHATE CYTIDYLYLTRANSFERASE, CHLOROPLASTIC"/>
    <property type="match status" value="1"/>
</dbReference>